<protein>
    <submittedName>
        <fullName evidence="1">Uncharacterized protein</fullName>
    </submittedName>
</protein>
<organism evidence="1">
    <name type="scientific">Siphoviridae sp. ct6d71</name>
    <dbReference type="NCBI Taxonomy" id="2826298"/>
    <lineage>
        <taxon>Viruses</taxon>
        <taxon>Duplodnaviria</taxon>
        <taxon>Heunggongvirae</taxon>
        <taxon>Uroviricota</taxon>
        <taxon>Caudoviricetes</taxon>
    </lineage>
</organism>
<dbReference type="EMBL" id="BK015797">
    <property type="protein sequence ID" value="DAE25363.1"/>
    <property type="molecule type" value="Genomic_DNA"/>
</dbReference>
<name>A0A8S5R2P4_9CAUD</name>
<reference evidence="1" key="1">
    <citation type="journal article" date="2021" name="Proc. Natl. Acad. Sci. U.S.A.">
        <title>A Catalog of Tens of Thousands of Viruses from Human Metagenomes Reveals Hidden Associations with Chronic Diseases.</title>
        <authorList>
            <person name="Tisza M.J."/>
            <person name="Buck C.B."/>
        </authorList>
    </citation>
    <scope>NUCLEOTIDE SEQUENCE</scope>
    <source>
        <strain evidence="1">Ct6d71</strain>
    </source>
</reference>
<accession>A0A8S5R2P4</accession>
<evidence type="ECO:0000313" key="1">
    <source>
        <dbReference type="EMBL" id="DAE25363.1"/>
    </source>
</evidence>
<proteinExistence type="predicted"/>
<sequence>MSKNMYEQLPFFELKALCANYLNKKEYHPSIAAYVKRLNERLVESNLTDEQVDEKAKSKSKHPRHKVVNKTILNEIKDVVNKAMQNGAGGRKKAYNALYHAFDVKYNTEIMVSAKQYAASQNVSILVIEYVCDIEQKGEELLEVAKEIFN</sequence>